<evidence type="ECO:0000313" key="2">
    <source>
        <dbReference type="EMBL" id="MCE4553530.1"/>
    </source>
</evidence>
<keyword evidence="1" id="KW-0812">Transmembrane</keyword>
<comment type="caution">
    <text evidence="2">The sequence shown here is derived from an EMBL/GenBank/DDBJ whole genome shotgun (WGS) entry which is preliminary data.</text>
</comment>
<dbReference type="EMBL" id="JAJTWU010000001">
    <property type="protein sequence ID" value="MCE4553530.1"/>
    <property type="molecule type" value="Genomic_DNA"/>
</dbReference>
<feature type="transmembrane region" description="Helical" evidence="1">
    <location>
        <begin position="386"/>
        <end position="404"/>
    </location>
</feature>
<protein>
    <submittedName>
        <fullName evidence="2">PepSY domain-containing protein</fullName>
    </submittedName>
</protein>
<feature type="transmembrane region" description="Helical" evidence="1">
    <location>
        <begin position="12"/>
        <end position="36"/>
    </location>
</feature>
<dbReference type="InterPro" id="IPR005625">
    <property type="entry name" value="PepSY-ass_TM"/>
</dbReference>
<dbReference type="RefSeq" id="WP_233370228.1">
    <property type="nucleotide sequence ID" value="NZ_JAJTWU010000001.1"/>
</dbReference>
<sequence>MKAETLRRFLAVHSAVGMCAGLLLFIAFYAGALTLFREPIQAWAMASAPTRAAPPKTLDDAQRLLDNVLAREPAMAADIRVYLPHEGGDLQVAGPDPRTRHWREFELGPDGQVRPHEEHTDLADFIYRLHYTAGLPRPWGTYVLGVVCLLYGLALVSGVVIYMPMLARDLFALRWGRNIKRLWQDAHNAVGLLSLPFHVVFAWSGAVLTIGTLLLAPFQFFVFDGKLLDLVGPQAGFSRPVAQTDEKAPLLSLARLVAAAQAAAPGLEVERLHIRKAGSAQAHVETDGHLQQRHLSDSARIELNGATGELLHAQTPSNYSSGTALLRGLQTLHFGDYGGLVLRWVYCLLSLGGAFLFYSGNLLWVESRRKHRQPEQLRRAGVMARLTLGVCLGCMAGISALFLLTRIVGEPRLSPWLEAAYLAVLGSCVLWAFARPLPRAAVELCVASAAVTAAIAGADMAMFDAQRLLGDATLWATDLTALAGAAMLLAIARATRRRARSGPAYSVWATAA</sequence>
<feature type="transmembrane region" description="Helical" evidence="1">
    <location>
        <begin position="474"/>
        <end position="492"/>
    </location>
</feature>
<organism evidence="2 3">
    <name type="scientific">Pelomonas cellulosilytica</name>
    <dbReference type="NCBI Taxonomy" id="2906762"/>
    <lineage>
        <taxon>Bacteria</taxon>
        <taxon>Pseudomonadati</taxon>
        <taxon>Pseudomonadota</taxon>
        <taxon>Betaproteobacteria</taxon>
        <taxon>Burkholderiales</taxon>
        <taxon>Sphaerotilaceae</taxon>
        <taxon>Roseateles</taxon>
    </lineage>
</organism>
<evidence type="ECO:0000256" key="1">
    <source>
        <dbReference type="SAM" id="Phobius"/>
    </source>
</evidence>
<feature type="transmembrane region" description="Helical" evidence="1">
    <location>
        <begin position="441"/>
        <end position="462"/>
    </location>
</feature>
<name>A0ABS8XW49_9BURK</name>
<dbReference type="Pfam" id="PF03929">
    <property type="entry name" value="PepSY_TM"/>
    <property type="match status" value="1"/>
</dbReference>
<gene>
    <name evidence="2" type="ORF">LXT13_03605</name>
</gene>
<evidence type="ECO:0000313" key="3">
    <source>
        <dbReference type="Proteomes" id="UP001200741"/>
    </source>
</evidence>
<proteinExistence type="predicted"/>
<keyword evidence="1" id="KW-0472">Membrane</keyword>
<feature type="transmembrane region" description="Helical" evidence="1">
    <location>
        <begin position="416"/>
        <end position="434"/>
    </location>
</feature>
<feature type="transmembrane region" description="Helical" evidence="1">
    <location>
        <begin position="188"/>
        <end position="216"/>
    </location>
</feature>
<keyword evidence="1" id="KW-1133">Transmembrane helix</keyword>
<feature type="transmembrane region" description="Helical" evidence="1">
    <location>
        <begin position="142"/>
        <end position="167"/>
    </location>
</feature>
<accession>A0ABS8XW49</accession>
<dbReference type="PANTHER" id="PTHR34219:SF9">
    <property type="entry name" value="IRON-REGULATED INNER MEMBRANE PROTEIN"/>
    <property type="match status" value="1"/>
</dbReference>
<dbReference type="PANTHER" id="PTHR34219">
    <property type="entry name" value="IRON-REGULATED INNER MEMBRANE PROTEIN-RELATED"/>
    <property type="match status" value="1"/>
</dbReference>
<keyword evidence="3" id="KW-1185">Reference proteome</keyword>
<feature type="transmembrane region" description="Helical" evidence="1">
    <location>
        <begin position="341"/>
        <end position="365"/>
    </location>
</feature>
<reference evidence="2 3" key="1">
    <citation type="submission" date="2021-12" db="EMBL/GenBank/DDBJ databases">
        <title>Genome seq of P8.</title>
        <authorList>
            <person name="Seo T."/>
        </authorList>
    </citation>
    <scope>NUCLEOTIDE SEQUENCE [LARGE SCALE GENOMIC DNA]</scope>
    <source>
        <strain evidence="2 3">P8</strain>
    </source>
</reference>
<dbReference type="Proteomes" id="UP001200741">
    <property type="component" value="Unassembled WGS sequence"/>
</dbReference>